<keyword evidence="2" id="KW-1185">Reference proteome</keyword>
<dbReference type="KEGG" id="bman:114252545"/>
<feature type="compositionally biased region" description="Basic residues" evidence="1">
    <location>
        <begin position="168"/>
        <end position="193"/>
    </location>
</feature>
<feature type="compositionally biased region" description="Polar residues" evidence="1">
    <location>
        <begin position="200"/>
        <end position="214"/>
    </location>
</feature>
<feature type="compositionally biased region" description="Basic residues" evidence="1">
    <location>
        <begin position="60"/>
        <end position="74"/>
    </location>
</feature>
<sequence length="214" mass="26408">MLLLLLRVVQKHRLRELQRKALRLQREHQPPLMEPQHLQLKVHRRLLKELLLQQKEPHRPPRRGHPRHPPKGHRHLQHLLQKEHLQHLPRKEHLQRLLRKEHLQLPQQKEQLPQQHPLKVLQHLPLLPRLMVHLRRRPLHRKQHLQQKEHQQRQLQLQNQPLKLLQPHQRKQHQHLRQHRHQSKQHHRPRPLKLLRNDVNESNQSKGSNCNKTD</sequence>
<dbReference type="Proteomes" id="UP000504629">
    <property type="component" value="Unplaced"/>
</dbReference>
<evidence type="ECO:0000256" key="1">
    <source>
        <dbReference type="SAM" id="MobiDB-lite"/>
    </source>
</evidence>
<reference evidence="3" key="1">
    <citation type="submission" date="2025-08" db="UniProtKB">
        <authorList>
            <consortium name="RefSeq"/>
        </authorList>
    </citation>
    <scope>IDENTIFICATION</scope>
    <source>
        <tissue evidence="3">Silk gland</tissue>
    </source>
</reference>
<dbReference type="RefSeq" id="XP_028042865.1">
    <property type="nucleotide sequence ID" value="XM_028187064.1"/>
</dbReference>
<organism evidence="2 3">
    <name type="scientific">Bombyx mandarina</name>
    <name type="common">Wild silk moth</name>
    <name type="synonym">Wild silkworm</name>
    <dbReference type="NCBI Taxonomy" id="7092"/>
    <lineage>
        <taxon>Eukaryota</taxon>
        <taxon>Metazoa</taxon>
        <taxon>Ecdysozoa</taxon>
        <taxon>Arthropoda</taxon>
        <taxon>Hexapoda</taxon>
        <taxon>Insecta</taxon>
        <taxon>Pterygota</taxon>
        <taxon>Neoptera</taxon>
        <taxon>Endopterygota</taxon>
        <taxon>Lepidoptera</taxon>
        <taxon>Glossata</taxon>
        <taxon>Ditrysia</taxon>
        <taxon>Bombycoidea</taxon>
        <taxon>Bombycidae</taxon>
        <taxon>Bombycinae</taxon>
        <taxon>Bombyx</taxon>
    </lineage>
</organism>
<dbReference type="GeneID" id="114252545"/>
<proteinExistence type="predicted"/>
<feature type="region of interest" description="Disordered" evidence="1">
    <location>
        <begin position="53"/>
        <end position="74"/>
    </location>
</feature>
<accession>A0A6J2KL72</accession>
<feature type="region of interest" description="Disordered" evidence="1">
    <location>
        <begin position="167"/>
        <end position="214"/>
    </location>
</feature>
<evidence type="ECO:0000313" key="2">
    <source>
        <dbReference type="Proteomes" id="UP000504629"/>
    </source>
</evidence>
<name>A0A6J2KL72_BOMMA</name>
<evidence type="ECO:0000313" key="3">
    <source>
        <dbReference type="RefSeq" id="XP_028042865.1"/>
    </source>
</evidence>
<dbReference type="AlphaFoldDB" id="A0A6J2KL72"/>
<protein>
    <submittedName>
        <fullName evidence="3">PAX-interacting protein 1-like</fullName>
    </submittedName>
</protein>
<gene>
    <name evidence="3" type="primary">LOC114252545</name>
</gene>